<accession>A0A7X5V683</accession>
<name>A0A7X5V683_9ACTN</name>
<evidence type="ECO:0000313" key="2">
    <source>
        <dbReference type="EMBL" id="NIK54946.1"/>
    </source>
</evidence>
<evidence type="ECO:0000313" key="3">
    <source>
        <dbReference type="Proteomes" id="UP000555407"/>
    </source>
</evidence>
<keyword evidence="2" id="KW-0489">Methyltransferase</keyword>
<dbReference type="EMBL" id="JAASRO010000001">
    <property type="protein sequence ID" value="NIK54946.1"/>
    <property type="molecule type" value="Genomic_DNA"/>
</dbReference>
<keyword evidence="3" id="KW-1185">Reference proteome</keyword>
<dbReference type="AlphaFoldDB" id="A0A7X5V683"/>
<dbReference type="SUPFAM" id="SSF53335">
    <property type="entry name" value="S-adenosyl-L-methionine-dependent methyltransferases"/>
    <property type="match status" value="1"/>
</dbReference>
<dbReference type="PANTHER" id="PTHR43861:SF1">
    <property type="entry name" value="TRANS-ACONITATE 2-METHYLTRANSFERASE"/>
    <property type="match status" value="1"/>
</dbReference>
<dbReference type="Gene3D" id="3.40.50.150">
    <property type="entry name" value="Vaccinia Virus protein VP39"/>
    <property type="match status" value="1"/>
</dbReference>
<feature type="domain" description="Methyltransferase" evidence="1">
    <location>
        <begin position="39"/>
        <end position="140"/>
    </location>
</feature>
<proteinExistence type="predicted"/>
<sequence length="238" mass="26488">MDPWQTLTTDYEDRRAREDSLDRLMEWDAQRSLIGPVAGRSVLDVGCGNGGKAIELAVEHGAASVVGVDIGAEFRTPPAGVDVAFHTGDLSVLDELEPLQDRRFDVVLFLQSLAYATDRARTLRAVRSMMADDGVLVVSMAHPIRYAVERSERDGVGIGDAYHAVGPYSYPSLWNPEITVTHTTDTFSTIHNSLTDNGFRVEHVLEPQLSDENKQRYPHKQEWLSRYVGIIILRARPA</sequence>
<dbReference type="CDD" id="cd02440">
    <property type="entry name" value="AdoMet_MTases"/>
    <property type="match status" value="1"/>
</dbReference>
<dbReference type="Proteomes" id="UP000555407">
    <property type="component" value="Unassembled WGS sequence"/>
</dbReference>
<gene>
    <name evidence="2" type="ORF">BJY22_000663</name>
</gene>
<dbReference type="InterPro" id="IPR025714">
    <property type="entry name" value="Methyltranfer_dom"/>
</dbReference>
<keyword evidence="2" id="KW-0808">Transferase</keyword>
<dbReference type="Pfam" id="PF13847">
    <property type="entry name" value="Methyltransf_31"/>
    <property type="match status" value="1"/>
</dbReference>
<dbReference type="GO" id="GO:0008168">
    <property type="term" value="F:methyltransferase activity"/>
    <property type="evidence" value="ECO:0007669"/>
    <property type="project" value="UniProtKB-KW"/>
</dbReference>
<protein>
    <submittedName>
        <fullName evidence="2">SAM-dependent methyltransferase</fullName>
    </submittedName>
</protein>
<dbReference type="PANTHER" id="PTHR43861">
    <property type="entry name" value="TRANS-ACONITATE 2-METHYLTRANSFERASE-RELATED"/>
    <property type="match status" value="1"/>
</dbReference>
<dbReference type="InterPro" id="IPR029063">
    <property type="entry name" value="SAM-dependent_MTases_sf"/>
</dbReference>
<dbReference type="GO" id="GO:0032259">
    <property type="term" value="P:methylation"/>
    <property type="evidence" value="ECO:0007669"/>
    <property type="project" value="UniProtKB-KW"/>
</dbReference>
<reference evidence="2 3" key="1">
    <citation type="submission" date="2020-03" db="EMBL/GenBank/DDBJ databases">
        <title>Sequencing the genomes of 1000 actinobacteria strains.</title>
        <authorList>
            <person name="Klenk H.-P."/>
        </authorList>
    </citation>
    <scope>NUCLEOTIDE SEQUENCE [LARGE SCALE GENOMIC DNA]</scope>
    <source>
        <strain evidence="2 3">DSM 45490</strain>
    </source>
</reference>
<organism evidence="2 3">
    <name type="scientific">Kribbella shirazensis</name>
    <dbReference type="NCBI Taxonomy" id="1105143"/>
    <lineage>
        <taxon>Bacteria</taxon>
        <taxon>Bacillati</taxon>
        <taxon>Actinomycetota</taxon>
        <taxon>Actinomycetes</taxon>
        <taxon>Propionibacteriales</taxon>
        <taxon>Kribbellaceae</taxon>
        <taxon>Kribbella</taxon>
    </lineage>
</organism>
<dbReference type="RefSeq" id="WP_167203684.1">
    <property type="nucleotide sequence ID" value="NZ_JAASRO010000001.1"/>
</dbReference>
<evidence type="ECO:0000259" key="1">
    <source>
        <dbReference type="Pfam" id="PF13847"/>
    </source>
</evidence>
<comment type="caution">
    <text evidence="2">The sequence shown here is derived from an EMBL/GenBank/DDBJ whole genome shotgun (WGS) entry which is preliminary data.</text>
</comment>